<dbReference type="PANTHER" id="PTHR15892">
    <property type="entry name" value="MITOCHONDRIAL RIBOSOMAL PROTEIN L30"/>
    <property type="match status" value="1"/>
</dbReference>
<keyword evidence="3 5" id="KW-0689">Ribosomal protein</keyword>
<dbReference type="SUPFAM" id="SSF55129">
    <property type="entry name" value="Ribosomal protein L30p/L7e"/>
    <property type="match status" value="1"/>
</dbReference>
<dbReference type="EMBL" id="QURN01000012">
    <property type="protein sequence ID" value="RFC66688.1"/>
    <property type="molecule type" value="Genomic_DNA"/>
</dbReference>
<dbReference type="GO" id="GO:0022625">
    <property type="term" value="C:cytosolic large ribosomal subunit"/>
    <property type="evidence" value="ECO:0007669"/>
    <property type="project" value="TreeGrafter"/>
</dbReference>
<keyword evidence="8" id="KW-1185">Reference proteome</keyword>
<dbReference type="GO" id="GO:0003735">
    <property type="term" value="F:structural constituent of ribosome"/>
    <property type="evidence" value="ECO:0007669"/>
    <property type="project" value="InterPro"/>
</dbReference>
<dbReference type="Pfam" id="PF00327">
    <property type="entry name" value="Ribosomal_L30"/>
    <property type="match status" value="1"/>
</dbReference>
<sequence length="68" mass="7406">MAKKAAKAGTTVTVEQIGSPIRQPKSQRATLVGLGLNKMHRRSTLEDTPSVRGMINSIPHLVRVVDEK</sequence>
<dbReference type="RefSeq" id="WP_116624864.1">
    <property type="nucleotide sequence ID" value="NZ_QURN01000012.1"/>
</dbReference>
<evidence type="ECO:0000259" key="6">
    <source>
        <dbReference type="Pfam" id="PF00327"/>
    </source>
</evidence>
<dbReference type="GO" id="GO:0006412">
    <property type="term" value="P:translation"/>
    <property type="evidence" value="ECO:0007669"/>
    <property type="project" value="UniProtKB-UniRule"/>
</dbReference>
<evidence type="ECO:0000256" key="3">
    <source>
        <dbReference type="ARBA" id="ARBA00022980"/>
    </source>
</evidence>
<dbReference type="InterPro" id="IPR016082">
    <property type="entry name" value="Ribosomal_uL30_ferredoxin-like"/>
</dbReference>
<dbReference type="NCBIfam" id="TIGR01308">
    <property type="entry name" value="rpmD_bact"/>
    <property type="match status" value="1"/>
</dbReference>
<dbReference type="CDD" id="cd01658">
    <property type="entry name" value="Ribosomal_L30"/>
    <property type="match status" value="1"/>
</dbReference>
<comment type="caution">
    <text evidence="7">The sequence shown here is derived from an EMBL/GenBank/DDBJ whole genome shotgun (WGS) entry which is preliminary data.</text>
</comment>
<evidence type="ECO:0000256" key="2">
    <source>
        <dbReference type="ARBA" id="ARBA00011838"/>
    </source>
</evidence>
<dbReference type="HAMAP" id="MF_01371_B">
    <property type="entry name" value="Ribosomal_uL30_B"/>
    <property type="match status" value="1"/>
</dbReference>
<evidence type="ECO:0000256" key="5">
    <source>
        <dbReference type="HAMAP-Rule" id="MF_01371"/>
    </source>
</evidence>
<dbReference type="InterPro" id="IPR036919">
    <property type="entry name" value="Ribo_uL30_ferredoxin-like_sf"/>
</dbReference>
<evidence type="ECO:0000256" key="1">
    <source>
        <dbReference type="ARBA" id="ARBA00007594"/>
    </source>
</evidence>
<dbReference type="AlphaFoldDB" id="A0A371XBS8"/>
<dbReference type="InterPro" id="IPR005996">
    <property type="entry name" value="Ribosomal_uL30_bac-type"/>
</dbReference>
<comment type="subunit">
    <text evidence="2 5">Part of the 50S ribosomal subunit.</text>
</comment>
<name>A0A371XBS8_9HYPH</name>
<accession>A0A371XBS8</accession>
<protein>
    <recommendedName>
        <fullName evidence="5">Large ribosomal subunit protein uL30</fullName>
    </recommendedName>
</protein>
<gene>
    <name evidence="5" type="primary">rpmD</name>
    <name evidence="7" type="ORF">DY251_15745</name>
</gene>
<keyword evidence="4 5" id="KW-0687">Ribonucleoprotein</keyword>
<proteinExistence type="inferred from homology"/>
<dbReference type="PANTHER" id="PTHR15892:SF2">
    <property type="entry name" value="LARGE RIBOSOMAL SUBUNIT PROTEIN UL30M"/>
    <property type="match status" value="1"/>
</dbReference>
<dbReference type="PIRSF" id="PIRSF002211">
    <property type="entry name" value="Ribosomal_L30_bac-type"/>
    <property type="match status" value="1"/>
</dbReference>
<evidence type="ECO:0000256" key="4">
    <source>
        <dbReference type="ARBA" id="ARBA00023274"/>
    </source>
</evidence>
<organism evidence="7 8">
    <name type="scientific">Mesorhizobium denitrificans</name>
    <dbReference type="NCBI Taxonomy" id="2294114"/>
    <lineage>
        <taxon>Bacteria</taxon>
        <taxon>Pseudomonadati</taxon>
        <taxon>Pseudomonadota</taxon>
        <taxon>Alphaproteobacteria</taxon>
        <taxon>Hyphomicrobiales</taxon>
        <taxon>Phyllobacteriaceae</taxon>
        <taxon>Mesorhizobium</taxon>
    </lineage>
</organism>
<feature type="domain" description="Large ribosomal subunit protein uL30-like ferredoxin-like fold" evidence="6">
    <location>
        <begin position="13"/>
        <end position="62"/>
    </location>
</feature>
<dbReference type="Gene3D" id="3.30.1390.20">
    <property type="entry name" value="Ribosomal protein L30, ferredoxin-like fold domain"/>
    <property type="match status" value="1"/>
</dbReference>
<reference evidence="8" key="1">
    <citation type="submission" date="2018-08" db="EMBL/GenBank/DDBJ databases">
        <authorList>
            <person name="Im W.T."/>
        </authorList>
    </citation>
    <scope>NUCLEOTIDE SEQUENCE [LARGE SCALE GENOMIC DNA]</scope>
    <source>
        <strain evidence="8">LA-28</strain>
    </source>
</reference>
<dbReference type="Proteomes" id="UP000262379">
    <property type="component" value="Unassembled WGS sequence"/>
</dbReference>
<comment type="similarity">
    <text evidence="1 5">Belongs to the universal ribosomal protein uL30 family.</text>
</comment>
<evidence type="ECO:0000313" key="7">
    <source>
        <dbReference type="EMBL" id="RFC66688.1"/>
    </source>
</evidence>
<evidence type="ECO:0000313" key="8">
    <source>
        <dbReference type="Proteomes" id="UP000262379"/>
    </source>
</evidence>